<protein>
    <submittedName>
        <fullName evidence="2">Uncharacterized protein</fullName>
    </submittedName>
</protein>
<feature type="region of interest" description="Disordered" evidence="1">
    <location>
        <begin position="1"/>
        <end position="88"/>
    </location>
</feature>
<evidence type="ECO:0000256" key="1">
    <source>
        <dbReference type="SAM" id="MobiDB-lite"/>
    </source>
</evidence>
<name>A0A2T9ZGX5_9FUNG</name>
<dbReference type="AlphaFoldDB" id="A0A2T9ZGX5"/>
<proteinExistence type="predicted"/>
<reference evidence="2 3" key="1">
    <citation type="journal article" date="2018" name="MBio">
        <title>Comparative Genomics Reveals the Core Gene Toolbox for the Fungus-Insect Symbiosis.</title>
        <authorList>
            <person name="Wang Y."/>
            <person name="Stata M."/>
            <person name="Wang W."/>
            <person name="Stajich J.E."/>
            <person name="White M.M."/>
            <person name="Moncalvo J.M."/>
        </authorList>
    </citation>
    <scope>NUCLEOTIDE SEQUENCE [LARGE SCALE GENOMIC DNA]</scope>
    <source>
        <strain evidence="2 3">SC-DP-2</strain>
    </source>
</reference>
<comment type="caution">
    <text evidence="2">The sequence shown here is derived from an EMBL/GenBank/DDBJ whole genome shotgun (WGS) entry which is preliminary data.</text>
</comment>
<gene>
    <name evidence="2" type="ORF">BB560_001638</name>
</gene>
<evidence type="ECO:0000313" key="3">
    <source>
        <dbReference type="Proteomes" id="UP000245609"/>
    </source>
</evidence>
<dbReference type="Proteomes" id="UP000245609">
    <property type="component" value="Unassembled WGS sequence"/>
</dbReference>
<dbReference type="EMBL" id="MBFS01000184">
    <property type="protein sequence ID" value="PVV03856.1"/>
    <property type="molecule type" value="Genomic_DNA"/>
</dbReference>
<accession>A0A2T9ZGX5</accession>
<evidence type="ECO:0000313" key="2">
    <source>
        <dbReference type="EMBL" id="PVV03856.1"/>
    </source>
</evidence>
<sequence length="88" mass="9987">MSVNLHSSDSESDSEYIASPKTPLEQNRHRIPNLMDSTPVPKLRREKHLPSKDSKKSEREKSSAYGRTPYLKTLISSSNPLFSKTTQN</sequence>
<feature type="compositionally biased region" description="Polar residues" evidence="1">
    <location>
        <begin position="74"/>
        <end position="88"/>
    </location>
</feature>
<feature type="compositionally biased region" description="Basic and acidic residues" evidence="1">
    <location>
        <begin position="48"/>
        <end position="62"/>
    </location>
</feature>
<organism evidence="2 3">
    <name type="scientific">Smittium megazygosporum</name>
    <dbReference type="NCBI Taxonomy" id="133381"/>
    <lineage>
        <taxon>Eukaryota</taxon>
        <taxon>Fungi</taxon>
        <taxon>Fungi incertae sedis</taxon>
        <taxon>Zoopagomycota</taxon>
        <taxon>Kickxellomycotina</taxon>
        <taxon>Harpellomycetes</taxon>
        <taxon>Harpellales</taxon>
        <taxon>Legeriomycetaceae</taxon>
        <taxon>Smittium</taxon>
    </lineage>
</organism>
<keyword evidence="3" id="KW-1185">Reference proteome</keyword>